<keyword evidence="2" id="KW-1185">Reference proteome</keyword>
<accession>N9SSP4</accession>
<name>N9SSP4_9GAMM</name>
<proteinExistence type="predicted"/>
<dbReference type="OrthoDB" id="6670057at2"/>
<evidence type="ECO:0000313" key="2">
    <source>
        <dbReference type="Proteomes" id="UP000013084"/>
    </source>
</evidence>
<comment type="caution">
    <text evidence="1">The sequence shown here is derived from an EMBL/GenBank/DDBJ whole genome shotgun (WGS) entry which is preliminary data.</text>
</comment>
<dbReference type="RefSeq" id="WP_005203109.1">
    <property type="nucleotide sequence ID" value="NZ_KB850072.1"/>
</dbReference>
<gene>
    <name evidence="1" type="ORF">F902_02053</name>
</gene>
<organism evidence="1 2">
    <name type="scientific">Acinetobacter higginsii</name>
    <dbReference type="NCBI Taxonomy" id="70347"/>
    <lineage>
        <taxon>Bacteria</taxon>
        <taxon>Pseudomonadati</taxon>
        <taxon>Pseudomonadota</taxon>
        <taxon>Gammaproteobacteria</taxon>
        <taxon>Moraxellales</taxon>
        <taxon>Moraxellaceae</taxon>
        <taxon>Acinetobacter</taxon>
    </lineage>
</organism>
<dbReference type="Proteomes" id="UP000013084">
    <property type="component" value="Unassembled WGS sequence"/>
</dbReference>
<reference evidence="1 2" key="1">
    <citation type="submission" date="2013-02" db="EMBL/GenBank/DDBJ databases">
        <title>The Genome Sequence of Acinetobacter sp. CIP 70.18.</title>
        <authorList>
            <consortium name="The Broad Institute Genome Sequencing Platform"/>
            <consortium name="The Broad Institute Genome Sequencing Center for Infectious Disease"/>
            <person name="Cerqueira G."/>
            <person name="Feldgarden M."/>
            <person name="Courvalin P."/>
            <person name="Perichon B."/>
            <person name="Grillot-Courvalin C."/>
            <person name="Clermont D."/>
            <person name="Rocha E."/>
            <person name="Yoon E.-J."/>
            <person name="Nemec A."/>
            <person name="Walker B."/>
            <person name="Young S.K."/>
            <person name="Zeng Q."/>
            <person name="Gargeya S."/>
            <person name="Fitzgerald M."/>
            <person name="Haas B."/>
            <person name="Abouelleil A."/>
            <person name="Alvarado L."/>
            <person name="Arachchi H.M."/>
            <person name="Berlin A.M."/>
            <person name="Chapman S.B."/>
            <person name="Dewar J."/>
            <person name="Goldberg J."/>
            <person name="Griggs A."/>
            <person name="Gujja S."/>
            <person name="Hansen M."/>
            <person name="Howarth C."/>
            <person name="Imamovic A."/>
            <person name="Larimer J."/>
            <person name="McCowan C."/>
            <person name="Murphy C."/>
            <person name="Neiman D."/>
            <person name="Pearson M."/>
            <person name="Priest M."/>
            <person name="Roberts A."/>
            <person name="Saif S."/>
            <person name="Shea T."/>
            <person name="Sisk P."/>
            <person name="Sykes S."/>
            <person name="Wortman J."/>
            <person name="Nusbaum C."/>
            <person name="Birren B."/>
        </authorList>
    </citation>
    <scope>NUCLEOTIDE SEQUENCE [LARGE SCALE GENOMIC DNA]</scope>
    <source>
        <strain evidence="1 2">CIP 70.18</strain>
    </source>
</reference>
<dbReference type="EMBL" id="APRN01000036">
    <property type="protein sequence ID" value="ENX57656.1"/>
    <property type="molecule type" value="Genomic_DNA"/>
</dbReference>
<sequence length="398" mass="43557">MAGTKLFPIAGMNNVKADDGLQVGGDSPRLFVRDAINLDVTETGRLKLRKGGLKVSDFNYKNIWQSPLHKDVFATLDDQLVKLNLSSLQHEVLATIGSGLVKYEVVNNLVYISNEKGIWTFNGQSLQLLTIDTPASPLVDILETGSLNEGTYNIAISWVRGQIESGLSNVVSQTTLNTTASLKVNLPFCLDPSITSVRVYVTDRNGTEPMLYDDYSINTTDVLIQNIDQLGMAARFMGLSPMPSGRYMKYWQGRLLTADKNILRFSEPLAYHLHDERFGFVMMPQKITFVIPVDNGIWIGQVTHVVFLTGTNPADMSFQQRTAHAPVPDSAVEIDTNDIGGDISQGGNSTAIWLAENGYVLGTSSGQIIELQAGDLKGITAKSGRSVRLGRRITTIVS</sequence>
<evidence type="ECO:0000313" key="1">
    <source>
        <dbReference type="EMBL" id="ENX57656.1"/>
    </source>
</evidence>
<dbReference type="PATRIC" id="fig|1217700.3.peg.1983"/>
<dbReference type="HOGENOM" id="CLU_694131_0_0_6"/>
<dbReference type="AlphaFoldDB" id="N9SSP4"/>
<protein>
    <submittedName>
        <fullName evidence="1">Uncharacterized protein</fullName>
    </submittedName>
</protein>